<keyword evidence="3" id="KW-0732">Signal</keyword>
<dbReference type="PANTHER" id="PTHR31769">
    <property type="entry name" value="OS07G0462200 PROTEIN-RELATED"/>
    <property type="match status" value="1"/>
</dbReference>
<dbReference type="Pfam" id="PF06749">
    <property type="entry name" value="DUF1218"/>
    <property type="match status" value="1"/>
</dbReference>
<comment type="subcellular location">
    <subcellularLocation>
        <location evidence="1">Endomembrane system</location>
        <topology evidence="1">Multi-pass membrane protein</topology>
    </subcellularLocation>
</comment>
<feature type="transmembrane region" description="Helical" evidence="8">
    <location>
        <begin position="54"/>
        <end position="82"/>
    </location>
</feature>
<evidence type="ECO:0000256" key="2">
    <source>
        <dbReference type="ARBA" id="ARBA00022692"/>
    </source>
</evidence>
<reference evidence="10" key="1">
    <citation type="journal article" date="2017" name="Nat. Commun.">
        <title>The asparagus genome sheds light on the origin and evolution of a young Y chromosome.</title>
        <authorList>
            <person name="Harkess A."/>
            <person name="Zhou J."/>
            <person name="Xu C."/>
            <person name="Bowers J.E."/>
            <person name="Van der Hulst R."/>
            <person name="Ayyampalayam S."/>
            <person name="Mercati F."/>
            <person name="Riccardi P."/>
            <person name="McKain M.R."/>
            <person name="Kakrana A."/>
            <person name="Tang H."/>
            <person name="Ray J."/>
            <person name="Groenendijk J."/>
            <person name="Arikit S."/>
            <person name="Mathioni S.M."/>
            <person name="Nakano M."/>
            <person name="Shan H."/>
            <person name="Telgmann-Rauber A."/>
            <person name="Kanno A."/>
            <person name="Yue Z."/>
            <person name="Chen H."/>
            <person name="Li W."/>
            <person name="Chen Y."/>
            <person name="Xu X."/>
            <person name="Zhang Y."/>
            <person name="Luo S."/>
            <person name="Chen H."/>
            <person name="Gao J."/>
            <person name="Mao Z."/>
            <person name="Pires J.C."/>
            <person name="Luo M."/>
            <person name="Kudrna D."/>
            <person name="Wing R.A."/>
            <person name="Meyers B.C."/>
            <person name="Yi K."/>
            <person name="Kong H."/>
            <person name="Lavrijsen P."/>
            <person name="Sunseri F."/>
            <person name="Falavigna A."/>
            <person name="Ye Y."/>
            <person name="Leebens-Mack J.H."/>
            <person name="Chen G."/>
        </authorList>
    </citation>
    <scope>NUCLEOTIDE SEQUENCE [LARGE SCALE GENOMIC DNA]</scope>
    <source>
        <strain evidence="10">cv. DH0086</strain>
    </source>
</reference>
<evidence type="ECO:0000256" key="4">
    <source>
        <dbReference type="ARBA" id="ARBA00022989"/>
    </source>
</evidence>
<sequence>MEKPRYATTPAIVSAVVILLGAAAFACCIAAEFKKSKAEEMRIDGSLCHLPRSPAFGLGIAAVVCLFVALVAGTTVAAIRMWSRDDKSRRNISMPIILLVLSWTSFALAAILLGAASSMNNKQLYGEGWMDGECYVVRDGVFIGSAVLAAATIILTLGFVLATATERKYRRTGPDEERNRRNDQRQKQPGP</sequence>
<dbReference type="AlphaFoldDB" id="A0A5P1E0L9"/>
<dbReference type="GO" id="GO:0012505">
    <property type="term" value="C:endomembrane system"/>
    <property type="evidence" value="ECO:0007669"/>
    <property type="project" value="UniProtKB-SubCell"/>
</dbReference>
<dbReference type="Proteomes" id="UP000243459">
    <property type="component" value="Chromosome 10"/>
</dbReference>
<proteinExistence type="inferred from homology"/>
<evidence type="ECO:0000256" key="6">
    <source>
        <dbReference type="ARBA" id="ARBA00029467"/>
    </source>
</evidence>
<feature type="compositionally biased region" description="Basic and acidic residues" evidence="7">
    <location>
        <begin position="172"/>
        <end position="191"/>
    </location>
</feature>
<comment type="similarity">
    <text evidence="6">Belongs to the DESIGUAL family.</text>
</comment>
<keyword evidence="10" id="KW-1185">Reference proteome</keyword>
<keyword evidence="5 8" id="KW-0472">Membrane</keyword>
<dbReference type="EMBL" id="CM007390">
    <property type="protein sequence ID" value="ONK55949.1"/>
    <property type="molecule type" value="Genomic_DNA"/>
</dbReference>
<dbReference type="Gramene" id="ONK55949">
    <property type="protein sequence ID" value="ONK55949"/>
    <property type="gene ID" value="A4U43_C10F2600"/>
</dbReference>
<evidence type="ECO:0000313" key="10">
    <source>
        <dbReference type="Proteomes" id="UP000243459"/>
    </source>
</evidence>
<organism evidence="9 10">
    <name type="scientific">Asparagus officinalis</name>
    <name type="common">Garden asparagus</name>
    <dbReference type="NCBI Taxonomy" id="4686"/>
    <lineage>
        <taxon>Eukaryota</taxon>
        <taxon>Viridiplantae</taxon>
        <taxon>Streptophyta</taxon>
        <taxon>Embryophyta</taxon>
        <taxon>Tracheophyta</taxon>
        <taxon>Spermatophyta</taxon>
        <taxon>Magnoliopsida</taxon>
        <taxon>Liliopsida</taxon>
        <taxon>Asparagales</taxon>
        <taxon>Asparagaceae</taxon>
        <taxon>Asparagoideae</taxon>
        <taxon>Asparagus</taxon>
    </lineage>
</organism>
<evidence type="ECO:0000256" key="8">
    <source>
        <dbReference type="SAM" id="Phobius"/>
    </source>
</evidence>
<dbReference type="InterPro" id="IPR009606">
    <property type="entry name" value="DEAL/Modifying_wall_lignin1/2"/>
</dbReference>
<keyword evidence="4 8" id="KW-1133">Transmembrane helix</keyword>
<feature type="transmembrane region" description="Helical" evidence="8">
    <location>
        <begin position="140"/>
        <end position="162"/>
    </location>
</feature>
<dbReference type="OMA" id="KIAPVGC"/>
<feature type="transmembrane region" description="Helical" evidence="8">
    <location>
        <begin position="94"/>
        <end position="120"/>
    </location>
</feature>
<evidence type="ECO:0000256" key="7">
    <source>
        <dbReference type="SAM" id="MobiDB-lite"/>
    </source>
</evidence>
<evidence type="ECO:0000256" key="1">
    <source>
        <dbReference type="ARBA" id="ARBA00004127"/>
    </source>
</evidence>
<evidence type="ECO:0000313" key="9">
    <source>
        <dbReference type="EMBL" id="ONK55949.1"/>
    </source>
</evidence>
<name>A0A5P1E0L9_ASPOF</name>
<dbReference type="InterPro" id="IPR052222">
    <property type="entry name" value="DESIGUAL"/>
</dbReference>
<evidence type="ECO:0000256" key="3">
    <source>
        <dbReference type="ARBA" id="ARBA00022729"/>
    </source>
</evidence>
<feature type="region of interest" description="Disordered" evidence="7">
    <location>
        <begin position="170"/>
        <end position="191"/>
    </location>
</feature>
<evidence type="ECO:0000256" key="5">
    <source>
        <dbReference type="ARBA" id="ARBA00023136"/>
    </source>
</evidence>
<keyword evidence="2 8" id="KW-0812">Transmembrane</keyword>
<protein>
    <submittedName>
        <fullName evidence="9">Uncharacterized protein</fullName>
    </submittedName>
</protein>
<dbReference type="OrthoDB" id="1877293at2759"/>
<accession>A0A5P1E0L9</accession>
<dbReference type="PROSITE" id="PS51257">
    <property type="entry name" value="PROKAR_LIPOPROTEIN"/>
    <property type="match status" value="1"/>
</dbReference>
<gene>
    <name evidence="9" type="ORF">A4U43_C10F2600</name>
</gene>